<dbReference type="InterPro" id="IPR035979">
    <property type="entry name" value="RBD_domain_sf"/>
</dbReference>
<dbReference type="HOGENOM" id="CLU_026447_0_1_1"/>
<evidence type="ECO:0000259" key="4">
    <source>
        <dbReference type="PROSITE" id="PS50102"/>
    </source>
</evidence>
<dbReference type="GO" id="GO:1990904">
    <property type="term" value="C:ribonucleoprotein complex"/>
    <property type="evidence" value="ECO:0007669"/>
    <property type="project" value="TreeGrafter"/>
</dbReference>
<dbReference type="OrthoDB" id="1049195at2759"/>
<dbReference type="PROSITE" id="PS50102">
    <property type="entry name" value="RRM"/>
    <property type="match status" value="3"/>
</dbReference>
<keyword evidence="1 2" id="KW-0694">RNA-binding</keyword>
<dbReference type="GeneID" id="19178946"/>
<evidence type="ECO:0000313" key="6">
    <source>
        <dbReference type="Proteomes" id="UP000019473"/>
    </source>
</evidence>
<dbReference type="GO" id="GO:0005737">
    <property type="term" value="C:cytoplasm"/>
    <property type="evidence" value="ECO:0007669"/>
    <property type="project" value="TreeGrafter"/>
</dbReference>
<proteinExistence type="predicted"/>
<dbReference type="PANTHER" id="PTHR23003">
    <property type="entry name" value="RNA RECOGNITION MOTIF RRM DOMAIN CONTAINING PROTEIN"/>
    <property type="match status" value="1"/>
</dbReference>
<dbReference type="GO" id="GO:0005634">
    <property type="term" value="C:nucleus"/>
    <property type="evidence" value="ECO:0007669"/>
    <property type="project" value="TreeGrafter"/>
</dbReference>
<dbReference type="RefSeq" id="XP_007756561.1">
    <property type="nucleotide sequence ID" value="XM_007758371.1"/>
</dbReference>
<feature type="region of interest" description="Disordered" evidence="3">
    <location>
        <begin position="1"/>
        <end position="46"/>
    </location>
</feature>
<dbReference type="Proteomes" id="UP000019473">
    <property type="component" value="Unassembled WGS sequence"/>
</dbReference>
<evidence type="ECO:0000256" key="2">
    <source>
        <dbReference type="PROSITE-ProRule" id="PRU00176"/>
    </source>
</evidence>
<protein>
    <recommendedName>
        <fullName evidence="4">RRM domain-containing protein</fullName>
    </recommendedName>
</protein>
<dbReference type="GO" id="GO:0003729">
    <property type="term" value="F:mRNA binding"/>
    <property type="evidence" value="ECO:0007669"/>
    <property type="project" value="TreeGrafter"/>
</dbReference>
<evidence type="ECO:0000256" key="1">
    <source>
        <dbReference type="ARBA" id="ARBA00022884"/>
    </source>
</evidence>
<feature type="region of interest" description="Disordered" evidence="3">
    <location>
        <begin position="128"/>
        <end position="150"/>
    </location>
</feature>
<dbReference type="FunFam" id="3.30.70.330:FF:000145">
    <property type="entry name" value="Putative RNP domain-containing protein"/>
    <property type="match status" value="1"/>
</dbReference>
<evidence type="ECO:0000313" key="5">
    <source>
        <dbReference type="EMBL" id="EXJ60208.1"/>
    </source>
</evidence>
<dbReference type="FunFam" id="3.30.70.330:FF:000280">
    <property type="entry name" value="RNA-binding domain-containing protein"/>
    <property type="match status" value="1"/>
</dbReference>
<feature type="domain" description="RRM" evidence="4">
    <location>
        <begin position="348"/>
        <end position="425"/>
    </location>
</feature>
<feature type="domain" description="RRM" evidence="4">
    <location>
        <begin position="50"/>
        <end position="129"/>
    </location>
</feature>
<dbReference type="FunFam" id="3.30.70.330:FF:000232">
    <property type="entry name" value="RNA-binding domain-containing protein"/>
    <property type="match status" value="1"/>
</dbReference>
<feature type="compositionally biased region" description="Gly residues" evidence="3">
    <location>
        <begin position="137"/>
        <end position="150"/>
    </location>
</feature>
<keyword evidence="6" id="KW-1185">Reference proteome</keyword>
<feature type="domain" description="RRM" evidence="4">
    <location>
        <begin position="178"/>
        <end position="258"/>
    </location>
</feature>
<sequence length="449" mass="46668">MSGAANASGGYSGGSGFAGGGRPPQRSFEERAAAKEQMMQSVRESSQQDRRVYVGNLAYDVKWHHLKDFMRQAGEVLFADVLLLPNGMSKVGAIVIVEYATREQAQQAIQTLSNQSLMGRLVYVREDRETEPRFTGPPGGRGDYGSGPRGGGGFGGYGGGGHYGGGMGAGGGGGGGGRQLYVSNLPFNVGWQDLKDLFRQASQEGTVIRADVHVDPTGRPKGTGIVAFESPNDARNAIQQFNGYDWHGRALEVREDRYASSGPPMGGYGGRGGFGGGYGARGGFGGGRGGFGGRGGYGGGFGRGGGYGAGGGYAGGGGGGGYGGGAAQEQAAPNPFTDFATTGGERSQTIYVRNLPWSTSNEDLVELFTTIGKVERAEIQYEPGGRSRGSGVVEFDTAENAETAISKFTGYMYGGRPLGLSYVKYTNANGNEAMEGQEATGDMTQDQMM</sequence>
<organism evidence="5 6">
    <name type="scientific">Cladophialophora yegresii CBS 114405</name>
    <dbReference type="NCBI Taxonomy" id="1182544"/>
    <lineage>
        <taxon>Eukaryota</taxon>
        <taxon>Fungi</taxon>
        <taxon>Dikarya</taxon>
        <taxon>Ascomycota</taxon>
        <taxon>Pezizomycotina</taxon>
        <taxon>Eurotiomycetes</taxon>
        <taxon>Chaetothyriomycetidae</taxon>
        <taxon>Chaetothyriales</taxon>
        <taxon>Herpotrichiellaceae</taxon>
        <taxon>Cladophialophora</taxon>
    </lineage>
</organism>
<dbReference type="SMART" id="SM00360">
    <property type="entry name" value="RRM"/>
    <property type="match status" value="3"/>
</dbReference>
<dbReference type="PANTHER" id="PTHR23003:SF3">
    <property type="entry name" value="FI21236P1-RELATED"/>
    <property type="match status" value="1"/>
</dbReference>
<feature type="compositionally biased region" description="Gly residues" evidence="3">
    <location>
        <begin position="10"/>
        <end position="22"/>
    </location>
</feature>
<dbReference type="STRING" id="1182544.W9VWY9"/>
<dbReference type="AlphaFoldDB" id="W9VWY9"/>
<dbReference type="InterPro" id="IPR050374">
    <property type="entry name" value="RRT5_SRSF_SR"/>
</dbReference>
<dbReference type="VEuPathDB" id="FungiDB:A1O7_04360"/>
<dbReference type="Pfam" id="PF00076">
    <property type="entry name" value="RRM_1"/>
    <property type="match status" value="3"/>
</dbReference>
<dbReference type="InterPro" id="IPR000504">
    <property type="entry name" value="RRM_dom"/>
</dbReference>
<dbReference type="SUPFAM" id="SSF54928">
    <property type="entry name" value="RNA-binding domain, RBD"/>
    <property type="match status" value="3"/>
</dbReference>
<name>W9VWY9_9EURO</name>
<evidence type="ECO:0000256" key="3">
    <source>
        <dbReference type="SAM" id="MobiDB-lite"/>
    </source>
</evidence>
<comment type="caution">
    <text evidence="5">The sequence shown here is derived from an EMBL/GenBank/DDBJ whole genome shotgun (WGS) entry which is preliminary data.</text>
</comment>
<gene>
    <name evidence="5" type="ORF">A1O7_04360</name>
</gene>
<dbReference type="EMBL" id="AMGW01000003">
    <property type="protein sequence ID" value="EXJ60208.1"/>
    <property type="molecule type" value="Genomic_DNA"/>
</dbReference>
<dbReference type="Gene3D" id="3.30.70.330">
    <property type="match status" value="3"/>
</dbReference>
<dbReference type="eggNOG" id="KOG0118">
    <property type="taxonomic scope" value="Eukaryota"/>
</dbReference>
<dbReference type="InterPro" id="IPR012677">
    <property type="entry name" value="Nucleotide-bd_a/b_plait_sf"/>
</dbReference>
<accession>W9VWY9</accession>
<reference evidence="5 6" key="1">
    <citation type="submission" date="2013-03" db="EMBL/GenBank/DDBJ databases">
        <title>The Genome Sequence of Cladophialophora yegresii CBS 114405.</title>
        <authorList>
            <consortium name="The Broad Institute Genomics Platform"/>
            <person name="Cuomo C."/>
            <person name="de Hoog S."/>
            <person name="Gorbushina A."/>
            <person name="Walker B."/>
            <person name="Young S.K."/>
            <person name="Zeng Q."/>
            <person name="Gargeya S."/>
            <person name="Fitzgerald M."/>
            <person name="Haas B."/>
            <person name="Abouelleil A."/>
            <person name="Allen A.W."/>
            <person name="Alvarado L."/>
            <person name="Arachchi H.M."/>
            <person name="Berlin A.M."/>
            <person name="Chapman S.B."/>
            <person name="Gainer-Dewar J."/>
            <person name="Goldberg J."/>
            <person name="Griggs A."/>
            <person name="Gujja S."/>
            <person name="Hansen M."/>
            <person name="Howarth C."/>
            <person name="Imamovic A."/>
            <person name="Ireland A."/>
            <person name="Larimer J."/>
            <person name="McCowan C."/>
            <person name="Murphy C."/>
            <person name="Pearson M."/>
            <person name="Poon T.W."/>
            <person name="Priest M."/>
            <person name="Roberts A."/>
            <person name="Saif S."/>
            <person name="Shea T."/>
            <person name="Sisk P."/>
            <person name="Sykes S."/>
            <person name="Wortman J."/>
            <person name="Nusbaum C."/>
            <person name="Birren B."/>
        </authorList>
    </citation>
    <scope>NUCLEOTIDE SEQUENCE [LARGE SCALE GENOMIC DNA]</scope>
    <source>
        <strain evidence="5 6">CBS 114405</strain>
    </source>
</reference>